<protein>
    <submittedName>
        <fullName evidence="4">Phosphate starvation-inducible protein</fullName>
    </submittedName>
</protein>
<keyword evidence="1" id="KW-0547">Nucleotide-binding</keyword>
<dbReference type="OrthoDB" id="9026at10239"/>
<accession>A0A0A0RUV3</accession>
<dbReference type="KEGG" id="vg:24607111"/>
<evidence type="ECO:0000313" key="4">
    <source>
        <dbReference type="EMBL" id="AIW03363.1"/>
    </source>
</evidence>
<dbReference type="InterPro" id="IPR003714">
    <property type="entry name" value="PhoH"/>
</dbReference>
<reference evidence="4 5" key="1">
    <citation type="submission" date="2014-07" db="EMBL/GenBank/DDBJ databases">
        <title>Complete Genome of Bacillus megaterium Myophage Mater.</title>
        <authorList>
            <person name="Lancaster J.C."/>
            <person name="Hodde M.K."/>
            <person name="Hernandez A.C."/>
            <person name="Everett G.F.K."/>
        </authorList>
    </citation>
    <scope>NUCLEOTIDE SEQUENCE [LARGE SCALE GENOMIC DNA]</scope>
</reference>
<gene>
    <name evidence="4" type="ORF">CPT_Mater206</name>
</gene>
<dbReference type="Proteomes" id="UP000030206">
    <property type="component" value="Segment"/>
</dbReference>
<keyword evidence="2" id="KW-0067">ATP-binding</keyword>
<dbReference type="InterPro" id="IPR051451">
    <property type="entry name" value="PhoH2-like"/>
</dbReference>
<evidence type="ECO:0000313" key="5">
    <source>
        <dbReference type="Proteomes" id="UP000030206"/>
    </source>
</evidence>
<dbReference type="GO" id="GO:0005524">
    <property type="term" value="F:ATP binding"/>
    <property type="evidence" value="ECO:0007669"/>
    <property type="project" value="UniProtKB-KW"/>
</dbReference>
<dbReference type="SUPFAM" id="SSF52540">
    <property type="entry name" value="P-loop containing nucleoside triphosphate hydrolases"/>
    <property type="match status" value="1"/>
</dbReference>
<dbReference type="EMBL" id="KM236245">
    <property type="protein sequence ID" value="AIW03363.1"/>
    <property type="molecule type" value="Genomic_DNA"/>
</dbReference>
<dbReference type="RefSeq" id="YP_009151165.1">
    <property type="nucleotide sequence ID" value="NC_027366.1"/>
</dbReference>
<evidence type="ECO:0000256" key="2">
    <source>
        <dbReference type="ARBA" id="ARBA00022840"/>
    </source>
</evidence>
<keyword evidence="5" id="KW-1185">Reference proteome</keyword>
<dbReference type="InterPro" id="IPR027417">
    <property type="entry name" value="P-loop_NTPase"/>
</dbReference>
<organism evidence="4 5">
    <name type="scientific">Bacillus phage Mater</name>
    <dbReference type="NCBI Taxonomy" id="1540090"/>
    <lineage>
        <taxon>Viruses</taxon>
        <taxon>Duplodnaviria</taxon>
        <taxon>Heunggongvirae</taxon>
        <taxon>Uroviricota</taxon>
        <taxon>Caudoviricetes</taxon>
        <taxon>Herelleviridae</taxon>
        <taxon>Bastillevirinae</taxon>
        <taxon>Matervirus</taxon>
        <taxon>Matervirus mater</taxon>
    </lineage>
</organism>
<proteinExistence type="predicted"/>
<evidence type="ECO:0000256" key="1">
    <source>
        <dbReference type="ARBA" id="ARBA00022741"/>
    </source>
</evidence>
<sequence length="237" mass="26563">MVPEKPLDLSKLSPNEFKLIKRLDRQQEDMVIKLYNKKRVITDAKAGSGKTTVMTQAMKALLDKGYIKQVYYVLFPVQEKALGYIPGGISDKTREYAVPFVDALIEAGVNPQTLILEDMCNPLIMGDFKIVPHTFLRGRTIKDAGIIIDEIQNGTLDELKKTLTRVDDSCYVAMTGHNGQKDIKNSGFAAMKHHFKQGVLSGEFPEIAFAELHKNYRGAFSTFADKLGEYPTQEGKE</sequence>
<evidence type="ECO:0000259" key="3">
    <source>
        <dbReference type="Pfam" id="PF02562"/>
    </source>
</evidence>
<name>A0A0A0RUV3_9CAUD</name>
<dbReference type="PANTHER" id="PTHR30473:SF3">
    <property type="entry name" value="PROTEIN PHOH"/>
    <property type="match status" value="1"/>
</dbReference>
<dbReference type="Pfam" id="PF02562">
    <property type="entry name" value="PhoH"/>
    <property type="match status" value="1"/>
</dbReference>
<dbReference type="GeneID" id="24607111"/>
<dbReference type="PANTHER" id="PTHR30473">
    <property type="entry name" value="PROTEIN PHOH"/>
    <property type="match status" value="1"/>
</dbReference>
<dbReference type="Gene3D" id="3.40.50.300">
    <property type="entry name" value="P-loop containing nucleotide triphosphate hydrolases"/>
    <property type="match status" value="1"/>
</dbReference>
<feature type="domain" description="PhoH-like protein" evidence="3">
    <location>
        <begin position="20"/>
        <end position="195"/>
    </location>
</feature>